<dbReference type="RefSeq" id="WP_254419890.1">
    <property type="nucleotide sequence ID" value="NZ_BAAAJB010000049.1"/>
</dbReference>
<accession>A0ABY5DA95</accession>
<evidence type="ECO:0000313" key="2">
    <source>
        <dbReference type="EMBL" id="USY20865.1"/>
    </source>
</evidence>
<organism evidence="2 3">
    <name type="scientific">Nocardiopsis exhalans</name>
    <dbReference type="NCBI Taxonomy" id="163604"/>
    <lineage>
        <taxon>Bacteria</taxon>
        <taxon>Bacillati</taxon>
        <taxon>Actinomycetota</taxon>
        <taxon>Actinomycetes</taxon>
        <taxon>Streptosporangiales</taxon>
        <taxon>Nocardiopsidaceae</taxon>
        <taxon>Nocardiopsis</taxon>
    </lineage>
</organism>
<sequence>MGSWDVNPQQVSGVLTTTADYIGEEGGSEGLLGCMNTIQEAVTGCESAAHSVPVSIALSEFCGHYFGVMGEMVAKTASGIEGASNATTAYVNGDLEMAAEAQSTAGAIEDPNAHPPLSGPTDGPGAGRPV</sequence>
<keyword evidence="3" id="KW-1185">Reference proteome</keyword>
<feature type="region of interest" description="Disordered" evidence="1">
    <location>
        <begin position="102"/>
        <end position="130"/>
    </location>
</feature>
<name>A0ABY5DA95_9ACTN</name>
<dbReference type="Pfam" id="PF20117">
    <property type="entry name" value="DUF6507"/>
    <property type="match status" value="1"/>
</dbReference>
<dbReference type="InterPro" id="IPR045436">
    <property type="entry name" value="DUF6507"/>
</dbReference>
<reference evidence="2" key="1">
    <citation type="submission" date="2022-06" db="EMBL/GenBank/DDBJ databases">
        <authorList>
            <person name="Ping M."/>
        </authorList>
    </citation>
    <scope>NUCLEOTIDE SEQUENCE</scope>
    <source>
        <strain evidence="2">JCM11759T</strain>
    </source>
</reference>
<proteinExistence type="predicted"/>
<protein>
    <submittedName>
        <fullName evidence="2">DUF6507 family protein</fullName>
    </submittedName>
</protein>
<dbReference type="EMBL" id="CP099837">
    <property type="protein sequence ID" value="USY20865.1"/>
    <property type="molecule type" value="Genomic_DNA"/>
</dbReference>
<evidence type="ECO:0000313" key="3">
    <source>
        <dbReference type="Proteomes" id="UP001055940"/>
    </source>
</evidence>
<dbReference type="Proteomes" id="UP001055940">
    <property type="component" value="Chromosome"/>
</dbReference>
<evidence type="ECO:0000256" key="1">
    <source>
        <dbReference type="SAM" id="MobiDB-lite"/>
    </source>
</evidence>
<gene>
    <name evidence="2" type="ORF">NE857_04210</name>
</gene>